<evidence type="ECO:0000256" key="2">
    <source>
        <dbReference type="ARBA" id="ARBA00022801"/>
    </source>
</evidence>
<sequence length="935" mass="104887">MMSSRKQRADVFLHQRTRPEHHLDGRGSNSIARVSGPRAPTYQDRKPPPMQMFSSNAPVAPPSYSRDEVFYTDPAKASADLKALLEGGMDEGEDEEGETKGDGEKKPEEANETNDGSVDGLKVKLLPHQVEGVEWMRGRELGPVKRGRVPKGGILADDMGLGKTLQSISLILTNQKPEKDGTGWKKQYENIEKTTLVVAPLALIRQWEHEIKDKVEKSHGLKVCVHHGPNRTKRFKDLALYDVVVTTYQILVSEHGNSSDAENGVKAGCFGLHWWRVILDEAHTIKNRNAKATKACYALRSEYRWCLSGTPMQNNLDELQSLVKFLRIRPYDDLKEWKEHIDLPLKNGKGHIAIRRLHSLLRCFMKRRTKDILKEAGALNPGGKPSAEGEGSATGFKVTERKVVTVATELSPAERKFYDRLAARADRSIEAMMRGRVNYANALTLLLRLRQACNHPKLVEGKLEKDKDALSTDSSQKSQDADIDAMADMFAGMSVVSKDCNICGRGLSSEDTNSGRDICTECHDDLAYFNNHERPERPKKSKDKSKKKHKSKKAVKEEIIDEKAARQPRHRNAVVDSDDEEEGSWLVSEGEQGSLHLGKAGGEEDENAEGGGDWLGSDDSEDEESKVQEQSNLSSFIVDDEASKKEKGYRSMGEASDSEDSLLSVMEITKRMAAQTLNDEPSTDSGSDDDSDLSSEEDDSIFYPSRDPHSPQVLASSKIRELIKILQAEVKEHKFIVFSQFTSMLDLVEPFFRKERFSFVRYDGSMKNDEREESLRRLRGDPKTRILLCSLKCGSLGLNLTAATRVVILEPFWNPFVEEQAIDRVHRLTQTVDVIIYKLTVTKTVEERILDLQEKKRLLAEQAIEGGMRKEGFKLGLNEIIALFKPGSAQNDDLLGPADEDGDSVEDKGRRAAGMIKRKPGRPRKEESAVYGRRW</sequence>
<proteinExistence type="predicted"/>
<dbReference type="GO" id="GO:0005524">
    <property type="term" value="F:ATP binding"/>
    <property type="evidence" value="ECO:0007669"/>
    <property type="project" value="UniProtKB-KW"/>
</dbReference>
<dbReference type="GO" id="GO:0006281">
    <property type="term" value="P:DNA repair"/>
    <property type="evidence" value="ECO:0007669"/>
    <property type="project" value="TreeGrafter"/>
</dbReference>
<feature type="region of interest" description="Disordered" evidence="4">
    <location>
        <begin position="532"/>
        <end position="661"/>
    </location>
</feature>
<dbReference type="InterPro" id="IPR000330">
    <property type="entry name" value="SNF2_N"/>
</dbReference>
<feature type="compositionally biased region" description="Basic and acidic residues" evidence="4">
    <location>
        <begin position="554"/>
        <end position="565"/>
    </location>
</feature>
<dbReference type="PANTHER" id="PTHR45626:SF14">
    <property type="entry name" value="ATP-DEPENDENT DNA HELICASE (EUROFUNG)"/>
    <property type="match status" value="1"/>
</dbReference>
<evidence type="ECO:0000313" key="8">
    <source>
        <dbReference type="Proteomes" id="UP000736672"/>
    </source>
</evidence>
<evidence type="ECO:0000256" key="3">
    <source>
        <dbReference type="ARBA" id="ARBA00022840"/>
    </source>
</evidence>
<keyword evidence="8" id="KW-1185">Reference proteome</keyword>
<dbReference type="SUPFAM" id="SSF52540">
    <property type="entry name" value="P-loop containing nucleoside triphosphate hydrolases"/>
    <property type="match status" value="2"/>
</dbReference>
<keyword evidence="1" id="KW-0547">Nucleotide-binding</keyword>
<dbReference type="PROSITE" id="PS51194">
    <property type="entry name" value="HELICASE_CTER"/>
    <property type="match status" value="1"/>
</dbReference>
<dbReference type="InterPro" id="IPR049730">
    <property type="entry name" value="SNF2/RAD54-like_C"/>
</dbReference>
<protein>
    <submittedName>
        <fullName evidence="7">SNF2 family N-terminal domain-containing protein</fullName>
    </submittedName>
</protein>
<feature type="compositionally biased region" description="Basic residues" evidence="4">
    <location>
        <begin position="539"/>
        <end position="553"/>
    </location>
</feature>
<dbReference type="InterPro" id="IPR038718">
    <property type="entry name" value="SNF2-like_sf"/>
</dbReference>
<comment type="caution">
    <text evidence="7">The sequence shown here is derived from an EMBL/GenBank/DDBJ whole genome shotgun (WGS) entry which is preliminary data.</text>
</comment>
<accession>A0A9P9KZ13</accession>
<keyword evidence="3" id="KW-0067">ATP-binding</keyword>
<evidence type="ECO:0000256" key="1">
    <source>
        <dbReference type="ARBA" id="ARBA00022741"/>
    </source>
</evidence>
<dbReference type="InterPro" id="IPR027417">
    <property type="entry name" value="P-loop_NTPase"/>
</dbReference>
<keyword evidence="2" id="KW-0378">Hydrolase</keyword>
<feature type="region of interest" description="Disordered" evidence="4">
    <location>
        <begin position="1"/>
        <end position="67"/>
    </location>
</feature>
<feature type="compositionally biased region" description="Acidic residues" evidence="4">
    <location>
        <begin position="686"/>
        <end position="700"/>
    </location>
</feature>
<dbReference type="SMART" id="SM00487">
    <property type="entry name" value="DEXDc"/>
    <property type="match status" value="1"/>
</dbReference>
<gene>
    <name evidence="7" type="ORF">B0J15DRAFT_509472</name>
</gene>
<feature type="region of interest" description="Disordered" evidence="4">
    <location>
        <begin position="674"/>
        <end position="712"/>
    </location>
</feature>
<dbReference type="GO" id="GO:0008094">
    <property type="term" value="F:ATP-dependent activity, acting on DNA"/>
    <property type="evidence" value="ECO:0007669"/>
    <property type="project" value="TreeGrafter"/>
</dbReference>
<dbReference type="GO" id="GO:0005634">
    <property type="term" value="C:nucleus"/>
    <property type="evidence" value="ECO:0007669"/>
    <property type="project" value="TreeGrafter"/>
</dbReference>
<dbReference type="FunFam" id="3.40.50.10810:FF:000053">
    <property type="entry name" value="SNF2 family helicase/ATPase, putative"/>
    <property type="match status" value="1"/>
</dbReference>
<feature type="region of interest" description="Disordered" evidence="4">
    <location>
        <begin position="892"/>
        <end position="935"/>
    </location>
</feature>
<dbReference type="PANTHER" id="PTHR45626">
    <property type="entry name" value="TRANSCRIPTION TERMINATION FACTOR 2-RELATED"/>
    <property type="match status" value="1"/>
</dbReference>
<feature type="domain" description="Helicase ATP-binding" evidence="5">
    <location>
        <begin position="144"/>
        <end position="329"/>
    </location>
</feature>
<dbReference type="SMART" id="SM00490">
    <property type="entry name" value="HELICc"/>
    <property type="match status" value="1"/>
</dbReference>
<evidence type="ECO:0000259" key="6">
    <source>
        <dbReference type="PROSITE" id="PS51194"/>
    </source>
</evidence>
<dbReference type="AlphaFoldDB" id="A0A9P9KZ13"/>
<organism evidence="7 8">
    <name type="scientific">Fusarium solani</name>
    <name type="common">Filamentous fungus</name>
    <dbReference type="NCBI Taxonomy" id="169388"/>
    <lineage>
        <taxon>Eukaryota</taxon>
        <taxon>Fungi</taxon>
        <taxon>Dikarya</taxon>
        <taxon>Ascomycota</taxon>
        <taxon>Pezizomycotina</taxon>
        <taxon>Sordariomycetes</taxon>
        <taxon>Hypocreomycetidae</taxon>
        <taxon>Hypocreales</taxon>
        <taxon>Nectriaceae</taxon>
        <taxon>Fusarium</taxon>
        <taxon>Fusarium solani species complex</taxon>
    </lineage>
</organism>
<dbReference type="Pfam" id="PF00271">
    <property type="entry name" value="Helicase_C"/>
    <property type="match status" value="1"/>
</dbReference>
<dbReference type="InterPro" id="IPR014001">
    <property type="entry name" value="Helicase_ATP-bd"/>
</dbReference>
<dbReference type="InterPro" id="IPR050628">
    <property type="entry name" value="SNF2_RAD54_helicase_TF"/>
</dbReference>
<feature type="compositionally biased region" description="Basic and acidic residues" evidence="4">
    <location>
        <begin position="98"/>
        <end position="109"/>
    </location>
</feature>
<dbReference type="CDD" id="cd18793">
    <property type="entry name" value="SF2_C_SNF"/>
    <property type="match status" value="1"/>
</dbReference>
<dbReference type="CDD" id="cd18008">
    <property type="entry name" value="DEXDc_SHPRH-like"/>
    <property type="match status" value="1"/>
</dbReference>
<reference evidence="7" key="1">
    <citation type="journal article" date="2021" name="Nat. Commun.">
        <title>Genetic determinants of endophytism in the Arabidopsis root mycobiome.</title>
        <authorList>
            <person name="Mesny F."/>
            <person name="Miyauchi S."/>
            <person name="Thiergart T."/>
            <person name="Pickel B."/>
            <person name="Atanasova L."/>
            <person name="Karlsson M."/>
            <person name="Huettel B."/>
            <person name="Barry K.W."/>
            <person name="Haridas S."/>
            <person name="Chen C."/>
            <person name="Bauer D."/>
            <person name="Andreopoulos W."/>
            <person name="Pangilinan J."/>
            <person name="LaButti K."/>
            <person name="Riley R."/>
            <person name="Lipzen A."/>
            <person name="Clum A."/>
            <person name="Drula E."/>
            <person name="Henrissat B."/>
            <person name="Kohler A."/>
            <person name="Grigoriev I.V."/>
            <person name="Martin F.M."/>
            <person name="Hacquard S."/>
        </authorList>
    </citation>
    <scope>NUCLEOTIDE SEQUENCE</scope>
    <source>
        <strain evidence="7">FSSC 5 MPI-SDFR-AT-0091</strain>
    </source>
</reference>
<evidence type="ECO:0000256" key="4">
    <source>
        <dbReference type="SAM" id="MobiDB-lite"/>
    </source>
</evidence>
<feature type="compositionally biased region" description="Acidic residues" evidence="4">
    <location>
        <begin position="88"/>
        <end position="97"/>
    </location>
</feature>
<dbReference type="Gene3D" id="3.40.50.10810">
    <property type="entry name" value="Tandem AAA-ATPase domain"/>
    <property type="match status" value="1"/>
</dbReference>
<feature type="domain" description="Helicase C-terminal" evidence="6">
    <location>
        <begin position="718"/>
        <end position="881"/>
    </location>
</feature>
<dbReference type="InterPro" id="IPR001650">
    <property type="entry name" value="Helicase_C-like"/>
</dbReference>
<dbReference type="Proteomes" id="UP000736672">
    <property type="component" value="Unassembled WGS sequence"/>
</dbReference>
<dbReference type="PROSITE" id="PS51192">
    <property type="entry name" value="HELICASE_ATP_BIND_1"/>
    <property type="match status" value="1"/>
</dbReference>
<feature type="region of interest" description="Disordered" evidence="4">
    <location>
        <begin position="88"/>
        <end position="119"/>
    </location>
</feature>
<evidence type="ECO:0000259" key="5">
    <source>
        <dbReference type="PROSITE" id="PS51192"/>
    </source>
</evidence>
<dbReference type="GO" id="GO:0016787">
    <property type="term" value="F:hydrolase activity"/>
    <property type="evidence" value="ECO:0007669"/>
    <property type="project" value="UniProtKB-KW"/>
</dbReference>
<dbReference type="EMBL" id="JAGTJS010000004">
    <property type="protein sequence ID" value="KAH7271184.1"/>
    <property type="molecule type" value="Genomic_DNA"/>
</dbReference>
<dbReference type="Pfam" id="PF00176">
    <property type="entry name" value="SNF2-rel_dom"/>
    <property type="match status" value="1"/>
</dbReference>
<evidence type="ECO:0000313" key="7">
    <source>
        <dbReference type="EMBL" id="KAH7271184.1"/>
    </source>
</evidence>
<dbReference type="OrthoDB" id="423559at2759"/>
<name>A0A9P9KZ13_FUSSL</name>
<dbReference type="Gene3D" id="3.40.50.300">
    <property type="entry name" value="P-loop containing nucleotide triphosphate hydrolases"/>
    <property type="match status" value="2"/>
</dbReference>
<feature type="compositionally biased region" description="Basic and acidic residues" evidence="4">
    <location>
        <begin position="7"/>
        <end position="25"/>
    </location>
</feature>